<organism evidence="9 10">
    <name type="scientific">Rhamnusium bicolor</name>
    <dbReference type="NCBI Taxonomy" id="1586634"/>
    <lineage>
        <taxon>Eukaryota</taxon>
        <taxon>Metazoa</taxon>
        <taxon>Ecdysozoa</taxon>
        <taxon>Arthropoda</taxon>
        <taxon>Hexapoda</taxon>
        <taxon>Insecta</taxon>
        <taxon>Pterygota</taxon>
        <taxon>Neoptera</taxon>
        <taxon>Endopterygota</taxon>
        <taxon>Coleoptera</taxon>
        <taxon>Polyphaga</taxon>
        <taxon>Cucujiformia</taxon>
        <taxon>Chrysomeloidea</taxon>
        <taxon>Cerambycidae</taxon>
        <taxon>Lepturinae</taxon>
        <taxon>Rhagiini</taxon>
        <taxon>Rhamnusium</taxon>
    </lineage>
</organism>
<dbReference type="Pfam" id="PF00334">
    <property type="entry name" value="NDK"/>
    <property type="match status" value="1"/>
</dbReference>
<evidence type="ECO:0000256" key="7">
    <source>
        <dbReference type="RuleBase" id="RU004011"/>
    </source>
</evidence>
<dbReference type="GO" id="GO:0006228">
    <property type="term" value="P:UTP biosynthetic process"/>
    <property type="evidence" value="ECO:0007669"/>
    <property type="project" value="InterPro"/>
</dbReference>
<dbReference type="InterPro" id="IPR034907">
    <property type="entry name" value="NDK-like_dom"/>
</dbReference>
<dbReference type="PANTHER" id="PTHR46161:SF3">
    <property type="entry name" value="NUCLEOSIDE DIPHOSPHATE KINASE DDB_G0292928-RELATED"/>
    <property type="match status" value="1"/>
</dbReference>
<keyword evidence="10" id="KW-1185">Reference proteome</keyword>
<protein>
    <recommendedName>
        <fullName evidence="8">Nucleoside diphosphate kinase-like domain-containing protein</fullName>
    </recommendedName>
</protein>
<keyword evidence="5" id="KW-0067">ATP-binding</keyword>
<dbReference type="GO" id="GO:0006183">
    <property type="term" value="P:GTP biosynthetic process"/>
    <property type="evidence" value="ECO:0007669"/>
    <property type="project" value="InterPro"/>
</dbReference>
<dbReference type="Gene3D" id="3.30.70.141">
    <property type="entry name" value="Nucleoside diphosphate kinase-like domain"/>
    <property type="match status" value="1"/>
</dbReference>
<evidence type="ECO:0000313" key="10">
    <source>
        <dbReference type="Proteomes" id="UP001162156"/>
    </source>
</evidence>
<feature type="binding site" evidence="6">
    <location>
        <position position="109"/>
    </location>
    <ligand>
        <name>ATP</name>
        <dbReference type="ChEBI" id="CHEBI:30616"/>
    </ligand>
</feature>
<dbReference type="SUPFAM" id="SSF54919">
    <property type="entry name" value="Nucleoside diphosphate kinase, NDK"/>
    <property type="match status" value="1"/>
</dbReference>
<dbReference type="InterPro" id="IPR036850">
    <property type="entry name" value="NDK-like_dom_sf"/>
</dbReference>
<dbReference type="PANTHER" id="PTHR46161">
    <property type="entry name" value="NUCLEOSIDE DIPHOSPHATE KINASE"/>
    <property type="match status" value="1"/>
</dbReference>
<evidence type="ECO:0000256" key="6">
    <source>
        <dbReference type="PROSITE-ProRule" id="PRU00706"/>
    </source>
</evidence>
<keyword evidence="4" id="KW-0418">Kinase</keyword>
<comment type="similarity">
    <text evidence="1 6 7">Belongs to the NDK family.</text>
</comment>
<dbReference type="EMBL" id="JANEYF010004471">
    <property type="protein sequence ID" value="KAJ8931089.1"/>
    <property type="molecule type" value="Genomic_DNA"/>
</dbReference>
<gene>
    <name evidence="9" type="ORF">NQ314_016039</name>
</gene>
<dbReference type="GO" id="GO:0006241">
    <property type="term" value="P:CTP biosynthetic process"/>
    <property type="evidence" value="ECO:0007669"/>
    <property type="project" value="InterPro"/>
</dbReference>
<dbReference type="PRINTS" id="PR01243">
    <property type="entry name" value="NUCDPKINASE"/>
</dbReference>
<dbReference type="GO" id="GO:0004550">
    <property type="term" value="F:nucleoside diphosphate kinase activity"/>
    <property type="evidence" value="ECO:0007669"/>
    <property type="project" value="InterPro"/>
</dbReference>
<dbReference type="AlphaFoldDB" id="A0AAV8WWM7"/>
<evidence type="ECO:0000256" key="5">
    <source>
        <dbReference type="ARBA" id="ARBA00022840"/>
    </source>
</evidence>
<evidence type="ECO:0000313" key="9">
    <source>
        <dbReference type="EMBL" id="KAJ8931089.1"/>
    </source>
</evidence>
<evidence type="ECO:0000256" key="2">
    <source>
        <dbReference type="ARBA" id="ARBA00022679"/>
    </source>
</evidence>
<feature type="binding site" evidence="6">
    <location>
        <position position="61"/>
    </location>
    <ligand>
        <name>ATP</name>
        <dbReference type="ChEBI" id="CHEBI:30616"/>
    </ligand>
</feature>
<dbReference type="GO" id="GO:0005524">
    <property type="term" value="F:ATP binding"/>
    <property type="evidence" value="ECO:0007669"/>
    <property type="project" value="UniProtKB-KW"/>
</dbReference>
<keyword evidence="3" id="KW-0547">Nucleotide-binding</keyword>
<dbReference type="InterPro" id="IPR001564">
    <property type="entry name" value="Nucleoside_diP_kinase"/>
</dbReference>
<evidence type="ECO:0000256" key="3">
    <source>
        <dbReference type="ARBA" id="ARBA00022741"/>
    </source>
</evidence>
<accession>A0AAV8WWM7</accession>
<keyword evidence="2" id="KW-0808">Transferase</keyword>
<dbReference type="PROSITE" id="PS51374">
    <property type="entry name" value="NDPK_LIKE"/>
    <property type="match status" value="1"/>
</dbReference>
<feature type="binding site" evidence="6">
    <location>
        <position position="95"/>
    </location>
    <ligand>
        <name>ATP</name>
        <dbReference type="ChEBI" id="CHEBI:30616"/>
    </ligand>
</feature>
<proteinExistence type="inferred from homology"/>
<evidence type="ECO:0000256" key="1">
    <source>
        <dbReference type="ARBA" id="ARBA00008142"/>
    </source>
</evidence>
<feature type="domain" description="Nucleoside diphosphate kinase-like" evidence="8">
    <location>
        <begin position="4"/>
        <end position="125"/>
    </location>
</feature>
<name>A0AAV8WWM7_9CUCU</name>
<dbReference type="Proteomes" id="UP001162156">
    <property type="component" value="Unassembled WGS sequence"/>
</dbReference>
<evidence type="ECO:0000256" key="4">
    <source>
        <dbReference type="ARBA" id="ARBA00022777"/>
    </source>
</evidence>
<feature type="active site" description="Pros-phosphohistidine intermediate" evidence="6">
    <location>
        <position position="122"/>
    </location>
</feature>
<evidence type="ECO:0000259" key="8">
    <source>
        <dbReference type="SMART" id="SM00562"/>
    </source>
</evidence>
<feature type="binding site" evidence="6">
    <location>
        <position position="119"/>
    </location>
    <ligand>
        <name>ATP</name>
        <dbReference type="ChEBI" id="CHEBI:30616"/>
    </ligand>
</feature>
<sequence>MNVLQLTFAILKPHIMKNPISLEKIQKIILTSNFKIVKSKRKIITLHEAEEFYMEHKDKFFYNRLVTFMTSGPSDLYILAKENAIKDWRTLMGPTKVFKAQFEAPDTIRGKYGLSDTRNATHGSGM</sequence>
<comment type="caution">
    <text evidence="9">The sequence shown here is derived from an EMBL/GenBank/DDBJ whole genome shotgun (WGS) entry which is preliminary data.</text>
</comment>
<dbReference type="SMART" id="SM00562">
    <property type="entry name" value="NDK"/>
    <property type="match status" value="1"/>
</dbReference>
<reference evidence="9" key="1">
    <citation type="journal article" date="2023" name="Insect Mol. Biol.">
        <title>Genome sequencing provides insights into the evolution of gene families encoding plant cell wall-degrading enzymes in longhorned beetles.</title>
        <authorList>
            <person name="Shin N.R."/>
            <person name="Okamura Y."/>
            <person name="Kirsch R."/>
            <person name="Pauchet Y."/>
        </authorList>
    </citation>
    <scope>NUCLEOTIDE SEQUENCE</scope>
    <source>
        <strain evidence="9">RBIC_L_NR</strain>
    </source>
</reference>
<feature type="binding site" evidence="6">
    <location>
        <position position="12"/>
    </location>
    <ligand>
        <name>ATP</name>
        <dbReference type="ChEBI" id="CHEBI:30616"/>
    </ligand>
</feature>
<feature type="binding site" evidence="6">
    <location>
        <position position="89"/>
    </location>
    <ligand>
        <name>ATP</name>
        <dbReference type="ChEBI" id="CHEBI:30616"/>
    </ligand>
</feature>